<dbReference type="RefSeq" id="WP_027912484.1">
    <property type="nucleotide sequence ID" value="NZ_CP077079.1"/>
</dbReference>
<accession>A0ABX8P7J9</accession>
<evidence type="ECO:0000313" key="3">
    <source>
        <dbReference type="EMBL" id="QXH69450.1"/>
    </source>
</evidence>
<dbReference type="InterPro" id="IPR052932">
    <property type="entry name" value="OprB_Porin"/>
</dbReference>
<keyword evidence="2" id="KW-0732">Signal</keyword>
<dbReference type="EMBL" id="CP077079">
    <property type="protein sequence ID" value="QXH69450.1"/>
    <property type="molecule type" value="Genomic_DNA"/>
</dbReference>
<evidence type="ECO:0000256" key="1">
    <source>
        <dbReference type="ARBA" id="ARBA00008769"/>
    </source>
</evidence>
<feature type="signal peptide" evidence="2">
    <location>
        <begin position="1"/>
        <end position="32"/>
    </location>
</feature>
<evidence type="ECO:0000313" key="4">
    <source>
        <dbReference type="Proteomes" id="UP000886848"/>
    </source>
</evidence>
<sequence>MNAISLVAGTSARRFCVTAGLALGSMANSAWADSSTTDSSPVKAHLIVIDLMLENLNTGPRPHTFANAGAVFAGADFDMSKIMGLTGGTFQFEYTFFPWMRNEGQPTANAWQGATGSALGGAAMRNDIDKGYLSKFEYQQMLLDNHLEIDVGRSNPKRHFYIINCENWVTCNDPIIENTTGILPYPYGSWGGYSRYSFDNGQYIHAGAFESNPTHYIKRTKGWNWDPGDASGITWLAGIGAQKNFAQTPLAYHYELNSFYNTSEQTDILDGSTRRGSSGLIYRFMQTLSREGGSSAGNPDKAWQVFGAWTWSADDLQPFEHFVEAGITRVGPFGRPQDSVSLKASYLRLGDKQVQYQHDQRLLATGVDQGVSKGESRVELNMVWQATPYLALQPSVQYVFNPSNFYNPQAEVSSNGAVVGLQIVYNLGSQIGL</sequence>
<evidence type="ECO:0000256" key="2">
    <source>
        <dbReference type="RuleBase" id="RU363072"/>
    </source>
</evidence>
<reference evidence="3" key="1">
    <citation type="journal article" date="2021" name="Microorganisms">
        <title>The Ever-Expanding Pseudomonas Genus: Description of 43 New Species and Partition of the Pseudomonas putida Group.</title>
        <authorList>
            <person name="Girard L."/>
            <person name="Lood C."/>
            <person name="Hofte M."/>
            <person name="Vandamme P."/>
            <person name="Rokni-Zadeh H."/>
            <person name="van Noort V."/>
            <person name="Lavigne R."/>
            <person name="De Mot R."/>
        </authorList>
    </citation>
    <scope>NUCLEOTIDE SEQUENCE</scope>
    <source>
        <strain evidence="3">SWRI132</strain>
    </source>
</reference>
<dbReference type="InterPro" id="IPR007049">
    <property type="entry name" value="Carb-sel_porin_OprB"/>
</dbReference>
<gene>
    <name evidence="3" type="ORF">KSS96_11215</name>
</gene>
<organism evidence="3 4">
    <name type="scientific">Pseudomonas asgharzadehiana</name>
    <dbReference type="NCBI Taxonomy" id="2842349"/>
    <lineage>
        <taxon>Bacteria</taxon>
        <taxon>Pseudomonadati</taxon>
        <taxon>Pseudomonadota</taxon>
        <taxon>Gammaproteobacteria</taxon>
        <taxon>Pseudomonadales</taxon>
        <taxon>Pseudomonadaceae</taxon>
        <taxon>Pseudomonas</taxon>
    </lineage>
</organism>
<feature type="chain" id="PRO_5044977689" evidence="2">
    <location>
        <begin position="33"/>
        <end position="433"/>
    </location>
</feature>
<dbReference type="InterPro" id="IPR038673">
    <property type="entry name" value="OprB_sf"/>
</dbReference>
<dbReference type="Proteomes" id="UP000886848">
    <property type="component" value="Chromosome"/>
</dbReference>
<dbReference type="PANTHER" id="PTHR37944">
    <property type="entry name" value="PORIN B"/>
    <property type="match status" value="1"/>
</dbReference>
<dbReference type="PANTHER" id="PTHR37944:SF1">
    <property type="entry name" value="PORIN B"/>
    <property type="match status" value="1"/>
</dbReference>
<dbReference type="Gene3D" id="2.40.160.180">
    <property type="entry name" value="Carbohydrate-selective porin OprB"/>
    <property type="match status" value="1"/>
</dbReference>
<proteinExistence type="inferred from homology"/>
<keyword evidence="4" id="KW-1185">Reference proteome</keyword>
<name>A0ABX8P7J9_9PSED</name>
<comment type="similarity">
    <text evidence="1 2">Belongs to the OprB family.</text>
</comment>
<protein>
    <submittedName>
        <fullName evidence="3">Carbohydrate porin</fullName>
    </submittedName>
</protein>
<dbReference type="Pfam" id="PF04966">
    <property type="entry name" value="OprB"/>
    <property type="match status" value="1"/>
</dbReference>